<protein>
    <submittedName>
        <fullName evidence="2">Uncharacterized protein</fullName>
    </submittedName>
</protein>
<evidence type="ECO:0000256" key="1">
    <source>
        <dbReference type="SAM" id="MobiDB-lite"/>
    </source>
</evidence>
<comment type="caution">
    <text evidence="2">The sequence shown here is derived from an EMBL/GenBank/DDBJ whole genome shotgun (WGS) entry which is preliminary data.</text>
</comment>
<proteinExistence type="predicted"/>
<reference evidence="2 3" key="1">
    <citation type="submission" date="2019-11" db="EMBL/GenBank/DDBJ databases">
        <authorList>
            <person name="Dong K."/>
        </authorList>
    </citation>
    <scope>NUCLEOTIDE SEQUENCE [LARGE SCALE GENOMIC DNA]</scope>
    <source>
        <strain evidence="2 3">NBRC 111993</strain>
    </source>
</reference>
<dbReference type="RefSeq" id="WP_155095147.1">
    <property type="nucleotide sequence ID" value="NZ_WMIE01000003.1"/>
</dbReference>
<dbReference type="Proteomes" id="UP000478183">
    <property type="component" value="Unassembled WGS sequence"/>
</dbReference>
<feature type="region of interest" description="Disordered" evidence="1">
    <location>
        <begin position="77"/>
        <end position="99"/>
    </location>
</feature>
<organism evidence="2 3">
    <name type="scientific">Paracoccus aestuariivivens</name>
    <dbReference type="NCBI Taxonomy" id="1820333"/>
    <lineage>
        <taxon>Bacteria</taxon>
        <taxon>Pseudomonadati</taxon>
        <taxon>Pseudomonadota</taxon>
        <taxon>Alphaproteobacteria</taxon>
        <taxon>Rhodobacterales</taxon>
        <taxon>Paracoccaceae</taxon>
        <taxon>Paracoccus</taxon>
    </lineage>
</organism>
<feature type="compositionally biased region" description="Basic and acidic residues" evidence="1">
    <location>
        <begin position="77"/>
        <end position="86"/>
    </location>
</feature>
<evidence type="ECO:0000313" key="3">
    <source>
        <dbReference type="Proteomes" id="UP000478183"/>
    </source>
</evidence>
<gene>
    <name evidence="2" type="ORF">GL286_08625</name>
</gene>
<name>A0A6L6JAW4_9RHOB</name>
<dbReference type="EMBL" id="WMIE01000003">
    <property type="protein sequence ID" value="MTH77787.1"/>
    <property type="molecule type" value="Genomic_DNA"/>
</dbReference>
<dbReference type="OrthoDB" id="9982807at2"/>
<sequence length="99" mass="11005">MNSQVHYYLLHASKFEARVMSNMTVRISKRVAHQNRSLSAADKLIRDSLAAQTQLVGNGVTHVIPAIAESPIPVLDLRNRTPDPRSRLPQAKIPLAKRA</sequence>
<accession>A0A6L6JAW4</accession>
<keyword evidence="3" id="KW-1185">Reference proteome</keyword>
<evidence type="ECO:0000313" key="2">
    <source>
        <dbReference type="EMBL" id="MTH77787.1"/>
    </source>
</evidence>
<dbReference type="AlphaFoldDB" id="A0A6L6JAW4"/>